<evidence type="ECO:0000256" key="4">
    <source>
        <dbReference type="ARBA" id="ARBA00012313"/>
    </source>
</evidence>
<dbReference type="PANTHER" id="PTHR31388">
    <property type="entry name" value="PEROXIDASE 72-RELATED"/>
    <property type="match status" value="1"/>
</dbReference>
<evidence type="ECO:0000313" key="18">
    <source>
        <dbReference type="Proteomes" id="UP001141552"/>
    </source>
</evidence>
<dbReference type="OrthoDB" id="2113341at2759"/>
<dbReference type="InterPro" id="IPR000823">
    <property type="entry name" value="Peroxidase_pln"/>
</dbReference>
<evidence type="ECO:0000313" key="17">
    <source>
        <dbReference type="EMBL" id="KAJ4845312.1"/>
    </source>
</evidence>
<evidence type="ECO:0000256" key="7">
    <source>
        <dbReference type="ARBA" id="ARBA00022723"/>
    </source>
</evidence>
<dbReference type="Gene3D" id="1.10.520.10">
    <property type="match status" value="1"/>
</dbReference>
<keyword evidence="14" id="KW-0472">Membrane</keyword>
<comment type="cofactor">
    <cofactor evidence="11">
        <name>Ca(2+)</name>
        <dbReference type="ChEBI" id="CHEBI:29108"/>
    </cofactor>
    <text evidence="11">Binds 2 calcium ions per subunit.</text>
</comment>
<protein>
    <recommendedName>
        <fullName evidence="4">peroxidase</fullName>
        <ecNumber evidence="4">1.11.1.7</ecNumber>
    </recommendedName>
</protein>
<evidence type="ECO:0000256" key="8">
    <source>
        <dbReference type="ARBA" id="ARBA00023002"/>
    </source>
</evidence>
<dbReference type="PANTHER" id="PTHR31388:SF144">
    <property type="entry name" value="PEROXIDASE 67-RELATED"/>
    <property type="match status" value="1"/>
</dbReference>
<feature type="signal peptide" evidence="15">
    <location>
        <begin position="1"/>
        <end position="29"/>
    </location>
</feature>
<dbReference type="Proteomes" id="UP001141552">
    <property type="component" value="Unassembled WGS sequence"/>
</dbReference>
<dbReference type="Pfam" id="PF00141">
    <property type="entry name" value="peroxidase"/>
    <property type="match status" value="1"/>
</dbReference>
<feature type="transmembrane region" description="Helical" evidence="14">
    <location>
        <begin position="74"/>
        <end position="95"/>
    </location>
</feature>
<name>A0A9Q0JLG3_9ROSI</name>
<dbReference type="GO" id="GO:0046872">
    <property type="term" value="F:metal ion binding"/>
    <property type="evidence" value="ECO:0007669"/>
    <property type="project" value="UniProtKB-KW"/>
</dbReference>
<evidence type="ECO:0000256" key="12">
    <source>
        <dbReference type="PIRSR" id="PIRSR600823-4"/>
    </source>
</evidence>
<evidence type="ECO:0000256" key="14">
    <source>
        <dbReference type="SAM" id="Phobius"/>
    </source>
</evidence>
<dbReference type="PROSITE" id="PS50873">
    <property type="entry name" value="PEROXIDASE_4"/>
    <property type="match status" value="1"/>
</dbReference>
<proteinExistence type="inferred from homology"/>
<dbReference type="PROSITE" id="PS00436">
    <property type="entry name" value="PEROXIDASE_2"/>
    <property type="match status" value="1"/>
</dbReference>
<keyword evidence="15" id="KW-0732">Signal</keyword>
<dbReference type="EMBL" id="JAKUCV010001721">
    <property type="protein sequence ID" value="KAJ4845312.1"/>
    <property type="molecule type" value="Genomic_DNA"/>
</dbReference>
<evidence type="ECO:0000259" key="16">
    <source>
        <dbReference type="PROSITE" id="PS50873"/>
    </source>
</evidence>
<organism evidence="17 18">
    <name type="scientific">Turnera subulata</name>
    <dbReference type="NCBI Taxonomy" id="218843"/>
    <lineage>
        <taxon>Eukaryota</taxon>
        <taxon>Viridiplantae</taxon>
        <taxon>Streptophyta</taxon>
        <taxon>Embryophyta</taxon>
        <taxon>Tracheophyta</taxon>
        <taxon>Spermatophyta</taxon>
        <taxon>Magnoliopsida</taxon>
        <taxon>eudicotyledons</taxon>
        <taxon>Gunneridae</taxon>
        <taxon>Pentapetalae</taxon>
        <taxon>rosids</taxon>
        <taxon>fabids</taxon>
        <taxon>Malpighiales</taxon>
        <taxon>Passifloraceae</taxon>
        <taxon>Turnera</taxon>
    </lineage>
</organism>
<dbReference type="PRINTS" id="PR00461">
    <property type="entry name" value="PLPEROXIDASE"/>
</dbReference>
<evidence type="ECO:0000256" key="9">
    <source>
        <dbReference type="ARBA" id="ARBA00023004"/>
    </source>
</evidence>
<comment type="function">
    <text evidence="3">Removal of H(2)O(2), oxidation of toxic reductants, biosynthesis and degradation of lignin, suberization, auxin catabolism, response to environmental stresses such as wounding, pathogen attack and oxidative stress. These functions might be dependent on each isozyme/isoform in each plant tissue.</text>
</comment>
<keyword evidence="14" id="KW-1133">Transmembrane helix</keyword>
<evidence type="ECO:0000256" key="6">
    <source>
        <dbReference type="ARBA" id="ARBA00022617"/>
    </source>
</evidence>
<keyword evidence="5" id="KW-0575">Peroxidase</keyword>
<dbReference type="InterPro" id="IPR010255">
    <property type="entry name" value="Haem_peroxidase_sf"/>
</dbReference>
<dbReference type="InterPro" id="IPR019794">
    <property type="entry name" value="Peroxidases_AS"/>
</dbReference>
<keyword evidence="6" id="KW-0349">Heme</keyword>
<evidence type="ECO:0000256" key="2">
    <source>
        <dbReference type="ARBA" id="ARBA00001970"/>
    </source>
</evidence>
<gene>
    <name evidence="17" type="ORF">Tsubulata_025420</name>
</gene>
<feature type="binding site" evidence="11">
    <location>
        <position position="75"/>
    </location>
    <ligand>
        <name>Ca(2+)</name>
        <dbReference type="ChEBI" id="CHEBI:29108"/>
        <label>1</label>
    </ligand>
</feature>
<dbReference type="GO" id="GO:0006979">
    <property type="term" value="P:response to oxidative stress"/>
    <property type="evidence" value="ECO:0007669"/>
    <property type="project" value="InterPro"/>
</dbReference>
<feature type="chain" id="PRO_5040184096" description="peroxidase" evidence="15">
    <location>
        <begin position="30"/>
        <end position="137"/>
    </location>
</feature>
<reference evidence="17" key="2">
    <citation type="journal article" date="2023" name="Plants (Basel)">
        <title>Annotation of the Turnera subulata (Passifloraceae) Draft Genome Reveals the S-Locus Evolved after the Divergence of Turneroideae from Passifloroideae in a Stepwise Manner.</title>
        <authorList>
            <person name="Henning P.M."/>
            <person name="Roalson E.H."/>
            <person name="Mir W."/>
            <person name="McCubbin A.G."/>
            <person name="Shore J.S."/>
        </authorList>
    </citation>
    <scope>NUCLEOTIDE SEQUENCE</scope>
    <source>
        <strain evidence="17">F60SS</strain>
    </source>
</reference>
<evidence type="ECO:0000256" key="3">
    <source>
        <dbReference type="ARBA" id="ARBA00002322"/>
    </source>
</evidence>
<evidence type="ECO:0000256" key="5">
    <source>
        <dbReference type="ARBA" id="ARBA00022559"/>
    </source>
</evidence>
<evidence type="ECO:0000256" key="10">
    <source>
        <dbReference type="PIRSR" id="PIRSR600823-1"/>
    </source>
</evidence>
<evidence type="ECO:0000256" key="1">
    <source>
        <dbReference type="ARBA" id="ARBA00000189"/>
    </source>
</evidence>
<evidence type="ECO:0000256" key="15">
    <source>
        <dbReference type="SAM" id="SignalP"/>
    </source>
</evidence>
<keyword evidence="14" id="KW-0812">Transmembrane</keyword>
<dbReference type="GO" id="GO:0140825">
    <property type="term" value="F:lactoperoxidase activity"/>
    <property type="evidence" value="ECO:0007669"/>
    <property type="project" value="UniProtKB-EC"/>
</dbReference>
<comment type="caution">
    <text evidence="17">The sequence shown here is derived from an EMBL/GenBank/DDBJ whole genome shotgun (WGS) entry which is preliminary data.</text>
</comment>
<keyword evidence="9" id="KW-0408">Iron</keyword>
<feature type="binding site" evidence="11">
    <location>
        <position position="72"/>
    </location>
    <ligand>
        <name>Ca(2+)</name>
        <dbReference type="ChEBI" id="CHEBI:29108"/>
        <label>1</label>
    </ligand>
</feature>
<keyword evidence="11" id="KW-0106">Calcium</keyword>
<feature type="active site" description="Proton acceptor" evidence="10">
    <location>
        <position position="71"/>
    </location>
</feature>
<feature type="site" description="Transition state stabilizer" evidence="12">
    <location>
        <position position="67"/>
    </location>
</feature>
<sequence>MATSFPSQLFTVIVTLALLSIFFIQISSAQLSTDFYAKSCPKLVSTVRPVVQSAVSKERRMGASLVRLHFHDCFVNVMFFSSYFHALHIYILFYIPSYWFNRSLQNRPGQRVLYCSLADSGQHLLKRRIGCGLQFNR</sequence>
<keyword evidence="18" id="KW-1185">Reference proteome</keyword>
<comment type="catalytic activity">
    <reaction evidence="1">
        <text>2 a phenolic donor + H2O2 = 2 a phenolic radical donor + 2 H2O</text>
        <dbReference type="Rhea" id="RHEA:56136"/>
        <dbReference type="ChEBI" id="CHEBI:15377"/>
        <dbReference type="ChEBI" id="CHEBI:16240"/>
        <dbReference type="ChEBI" id="CHEBI:139520"/>
        <dbReference type="ChEBI" id="CHEBI:139521"/>
        <dbReference type="EC" id="1.11.1.7"/>
    </reaction>
</comment>
<keyword evidence="7 11" id="KW-0479">Metal-binding</keyword>
<feature type="domain" description="Plant heme peroxidase family profile" evidence="16">
    <location>
        <begin position="30"/>
        <end position="76"/>
    </location>
</feature>
<reference evidence="17" key="1">
    <citation type="submission" date="2022-02" db="EMBL/GenBank/DDBJ databases">
        <authorList>
            <person name="Henning P.M."/>
            <person name="McCubbin A.G."/>
            <person name="Shore J.S."/>
        </authorList>
    </citation>
    <scope>NUCLEOTIDE SEQUENCE</scope>
    <source>
        <strain evidence="17">F60SS</strain>
        <tissue evidence="17">Leaves</tissue>
    </source>
</reference>
<evidence type="ECO:0000256" key="11">
    <source>
        <dbReference type="PIRSR" id="PIRSR600823-3"/>
    </source>
</evidence>
<dbReference type="InterPro" id="IPR002016">
    <property type="entry name" value="Haem_peroxidase"/>
</dbReference>
<comment type="similarity">
    <text evidence="13">Belongs to the peroxidase family.</text>
</comment>
<dbReference type="SUPFAM" id="SSF48113">
    <property type="entry name" value="Heme-dependent peroxidases"/>
    <property type="match status" value="1"/>
</dbReference>
<dbReference type="EC" id="1.11.1.7" evidence="4"/>
<comment type="cofactor">
    <cofactor evidence="2">
        <name>heme b</name>
        <dbReference type="ChEBI" id="CHEBI:60344"/>
    </cofactor>
</comment>
<dbReference type="AlphaFoldDB" id="A0A9Q0JLG3"/>
<evidence type="ECO:0000256" key="13">
    <source>
        <dbReference type="RuleBase" id="RU004241"/>
    </source>
</evidence>
<accession>A0A9Q0JLG3</accession>
<dbReference type="GO" id="GO:0020037">
    <property type="term" value="F:heme binding"/>
    <property type="evidence" value="ECO:0007669"/>
    <property type="project" value="InterPro"/>
</dbReference>
<keyword evidence="8" id="KW-0560">Oxidoreductase</keyword>